<name>A0ABD4XHN1_WEIPA</name>
<dbReference type="InterPro" id="IPR035940">
    <property type="entry name" value="CAP_sf"/>
</dbReference>
<dbReference type="KEGG" id="wpa:CO680_04580"/>
<dbReference type="SUPFAM" id="SSF55797">
    <property type="entry name" value="PR-1-like"/>
    <property type="match status" value="1"/>
</dbReference>
<proteinExistence type="predicted"/>
<reference evidence="3 4" key="1">
    <citation type="submission" date="2020-03" db="EMBL/GenBank/DDBJ databases">
        <title>Comparative genomics of Weissella paramesenteroides.</title>
        <authorList>
            <person name="Kant R."/>
            <person name="Takala T."/>
            <person name="Saris P."/>
        </authorList>
    </citation>
    <scope>NUCLEOTIDE SEQUENCE [LARGE SCALE GENOMIC DNA]</scope>
    <source>
        <strain evidence="3 4">SJ27-4</strain>
    </source>
</reference>
<protein>
    <recommendedName>
        <fullName evidence="2">SCP domain-containing protein</fullName>
    </recommendedName>
</protein>
<dbReference type="EMBL" id="JAANXN010000002">
    <property type="protein sequence ID" value="MDF8370323.1"/>
    <property type="molecule type" value="Genomic_DNA"/>
</dbReference>
<sequence>MIQIKKWLPITIITVAISVTYQEISMTQICADNKNGYINQRFYKDNVLANGYLNDGQQWFLFKDGSKQIEIQKWQGNYYYFDPKTGLRSDDVFRNQWGNTYYFDKNGIAVSGFQLISGKKYYFGDDGTHFLRKNTWLNINGKQYYADINGVIVSGVQKIDSNYYFFNIDTNDLRKKRDYILSQWDKWYLINELGIVQSGLQYWAGNNYYFDPVTFLKVENQTRNINNVDWYFDNQGIGHKKIDQRIEEDITFAELNKIRKMYGRHPLVWDNQLAQLAQNRASLTNKTGIPANHWRTPNEVIGIGWQKGNNVIMAWFNETNMLPKGTRGHHDWLLNNSVTKVGFGYSGNVIVGKSN</sequence>
<dbReference type="Gene3D" id="2.10.270.10">
    <property type="entry name" value="Cholin Binding"/>
    <property type="match status" value="3"/>
</dbReference>
<evidence type="ECO:0000259" key="2">
    <source>
        <dbReference type="Pfam" id="PF00188"/>
    </source>
</evidence>
<gene>
    <name evidence="3" type="ORF">G9403_01445</name>
</gene>
<dbReference type="InterPro" id="IPR014044">
    <property type="entry name" value="CAP_dom"/>
</dbReference>
<organism evidence="3 4">
    <name type="scientific">Weissella paramesenteroides</name>
    <name type="common">Leuconostoc paramesenteroides</name>
    <dbReference type="NCBI Taxonomy" id="1249"/>
    <lineage>
        <taxon>Bacteria</taxon>
        <taxon>Bacillati</taxon>
        <taxon>Bacillota</taxon>
        <taxon>Bacilli</taxon>
        <taxon>Lactobacillales</taxon>
        <taxon>Lactobacillaceae</taxon>
        <taxon>Weissella</taxon>
    </lineage>
</organism>
<keyword evidence="1" id="KW-0677">Repeat</keyword>
<accession>A0ABD4XHN1</accession>
<evidence type="ECO:0000256" key="1">
    <source>
        <dbReference type="ARBA" id="ARBA00022737"/>
    </source>
</evidence>
<dbReference type="AlphaFoldDB" id="A0ABD4XHN1"/>
<dbReference type="Pfam" id="PF00188">
    <property type="entry name" value="CAP"/>
    <property type="match status" value="1"/>
</dbReference>
<dbReference type="InterPro" id="IPR018337">
    <property type="entry name" value="Cell_wall/Cho-bd_repeat"/>
</dbReference>
<dbReference type="SUPFAM" id="SSF69360">
    <property type="entry name" value="Cell wall binding repeat"/>
    <property type="match status" value="1"/>
</dbReference>
<dbReference type="Proteomes" id="UP001215461">
    <property type="component" value="Unassembled WGS sequence"/>
</dbReference>
<evidence type="ECO:0000313" key="4">
    <source>
        <dbReference type="Proteomes" id="UP001215461"/>
    </source>
</evidence>
<dbReference type="Pfam" id="PF01473">
    <property type="entry name" value="Choline_bind_1"/>
    <property type="match status" value="3"/>
</dbReference>
<feature type="domain" description="SCP" evidence="2">
    <location>
        <begin position="253"/>
        <end position="347"/>
    </location>
</feature>
<comment type="caution">
    <text evidence="3">The sequence shown here is derived from an EMBL/GenBank/DDBJ whole genome shotgun (WGS) entry which is preliminary data.</text>
</comment>
<dbReference type="Gene3D" id="3.40.33.10">
    <property type="entry name" value="CAP"/>
    <property type="match status" value="1"/>
</dbReference>
<dbReference type="RefSeq" id="WP_002827421.1">
    <property type="nucleotide sequence ID" value="NZ_CABKOP010000013.1"/>
</dbReference>
<evidence type="ECO:0000313" key="3">
    <source>
        <dbReference type="EMBL" id="MDF8370323.1"/>
    </source>
</evidence>